<sequence length="138" mass="15303">MTGDRISMIAGLPLKGMRRTLSIMKRSKISPYSEKEGPANQDGPRAMPTTPMQQTRAPNLGVEASNTEHETTVQRENAISEPHALYRPELEDSGDDTNNAAEEEVGCLNEHLREYFCRRCEGDCRNCLQKEGGGCLCC</sequence>
<dbReference type="EMBL" id="ML736472">
    <property type="protein sequence ID" value="KAE8371127.1"/>
    <property type="molecule type" value="Genomic_DNA"/>
</dbReference>
<accession>A0A5N7AMN2</accession>
<evidence type="ECO:0000313" key="3">
    <source>
        <dbReference type="Proteomes" id="UP000326198"/>
    </source>
</evidence>
<proteinExistence type="predicted"/>
<name>A0A5N7AMN2_9EURO</name>
<feature type="region of interest" description="Disordered" evidence="1">
    <location>
        <begin position="27"/>
        <end position="98"/>
    </location>
</feature>
<organism evidence="2 3">
    <name type="scientific">Aspergillus bertholletiae</name>
    <dbReference type="NCBI Taxonomy" id="1226010"/>
    <lineage>
        <taxon>Eukaryota</taxon>
        <taxon>Fungi</taxon>
        <taxon>Dikarya</taxon>
        <taxon>Ascomycota</taxon>
        <taxon>Pezizomycotina</taxon>
        <taxon>Eurotiomycetes</taxon>
        <taxon>Eurotiomycetidae</taxon>
        <taxon>Eurotiales</taxon>
        <taxon>Aspergillaceae</taxon>
        <taxon>Aspergillus</taxon>
        <taxon>Aspergillus subgen. Circumdati</taxon>
    </lineage>
</organism>
<dbReference type="Proteomes" id="UP000326198">
    <property type="component" value="Unassembled WGS sequence"/>
</dbReference>
<evidence type="ECO:0000256" key="1">
    <source>
        <dbReference type="SAM" id="MobiDB-lite"/>
    </source>
</evidence>
<gene>
    <name evidence="2" type="ORF">BDV26DRAFT_146068</name>
</gene>
<keyword evidence="3" id="KW-1185">Reference proteome</keyword>
<protein>
    <submittedName>
        <fullName evidence="2">Uncharacterized protein</fullName>
    </submittedName>
</protein>
<dbReference type="AlphaFoldDB" id="A0A5N7AMN2"/>
<dbReference type="OrthoDB" id="4503631at2759"/>
<evidence type="ECO:0000313" key="2">
    <source>
        <dbReference type="EMBL" id="KAE8371127.1"/>
    </source>
</evidence>
<reference evidence="2 3" key="1">
    <citation type="submission" date="2019-04" db="EMBL/GenBank/DDBJ databases">
        <title>Friends and foes A comparative genomics studyof 23 Aspergillus species from section Flavi.</title>
        <authorList>
            <consortium name="DOE Joint Genome Institute"/>
            <person name="Kjaerbolling I."/>
            <person name="Vesth T."/>
            <person name="Frisvad J.C."/>
            <person name="Nybo J.L."/>
            <person name="Theobald S."/>
            <person name="Kildgaard S."/>
            <person name="Isbrandt T."/>
            <person name="Kuo A."/>
            <person name="Sato A."/>
            <person name="Lyhne E.K."/>
            <person name="Kogle M.E."/>
            <person name="Wiebenga A."/>
            <person name="Kun R.S."/>
            <person name="Lubbers R.J."/>
            <person name="Makela M.R."/>
            <person name="Barry K."/>
            <person name="Chovatia M."/>
            <person name="Clum A."/>
            <person name="Daum C."/>
            <person name="Haridas S."/>
            <person name="He G."/>
            <person name="LaButti K."/>
            <person name="Lipzen A."/>
            <person name="Mondo S."/>
            <person name="Riley R."/>
            <person name="Salamov A."/>
            <person name="Simmons B.A."/>
            <person name="Magnuson J.K."/>
            <person name="Henrissat B."/>
            <person name="Mortensen U.H."/>
            <person name="Larsen T.O."/>
            <person name="Devries R.P."/>
            <person name="Grigoriev I.V."/>
            <person name="Machida M."/>
            <person name="Baker S.E."/>
            <person name="Andersen M.R."/>
        </authorList>
    </citation>
    <scope>NUCLEOTIDE SEQUENCE [LARGE SCALE GENOMIC DNA]</scope>
    <source>
        <strain evidence="2 3">IBT 29228</strain>
    </source>
</reference>